<gene>
    <name evidence="2" type="ORF">FA14DRAFT_10040</name>
</gene>
<organism evidence="2 3">
    <name type="scientific">Meira miltonrushii</name>
    <dbReference type="NCBI Taxonomy" id="1280837"/>
    <lineage>
        <taxon>Eukaryota</taxon>
        <taxon>Fungi</taxon>
        <taxon>Dikarya</taxon>
        <taxon>Basidiomycota</taxon>
        <taxon>Ustilaginomycotina</taxon>
        <taxon>Exobasidiomycetes</taxon>
        <taxon>Exobasidiales</taxon>
        <taxon>Brachybasidiaceae</taxon>
        <taxon>Meira</taxon>
    </lineage>
</organism>
<feature type="signal peptide" evidence="1">
    <location>
        <begin position="1"/>
        <end position="22"/>
    </location>
</feature>
<proteinExistence type="predicted"/>
<evidence type="ECO:0000256" key="1">
    <source>
        <dbReference type="SAM" id="SignalP"/>
    </source>
</evidence>
<sequence length="179" mass="20600">MNFSSYFLILFSIATLLISTNAESSRIESLSKRHPEDKCGGKRMFYTPLIRRSDEEEIAVCDSSCSPIQSVKLSSSSPGAQRRMHKKQARRRAITESEFQQSTSIWQSKMSNLYTCDDTKTWPEEGIPENVKDNFPFNMRTCFYDQADTDKEEFKAQNTFEQACKAANGVFTRPLHHSW</sequence>
<evidence type="ECO:0000313" key="3">
    <source>
        <dbReference type="Proteomes" id="UP000245771"/>
    </source>
</evidence>
<keyword evidence="1" id="KW-0732">Signal</keyword>
<dbReference type="GeneID" id="37017472"/>
<dbReference type="OrthoDB" id="10581234at2759"/>
<accession>A0A316VHJ3</accession>
<evidence type="ECO:0000313" key="2">
    <source>
        <dbReference type="EMBL" id="PWN37109.1"/>
    </source>
</evidence>
<feature type="chain" id="PRO_5016411284" evidence="1">
    <location>
        <begin position="23"/>
        <end position="179"/>
    </location>
</feature>
<protein>
    <submittedName>
        <fullName evidence="2">Uncharacterized protein</fullName>
    </submittedName>
</protein>
<dbReference type="EMBL" id="KZ819602">
    <property type="protein sequence ID" value="PWN37109.1"/>
    <property type="molecule type" value="Genomic_DNA"/>
</dbReference>
<dbReference type="InParanoid" id="A0A316VHJ3"/>
<dbReference type="Proteomes" id="UP000245771">
    <property type="component" value="Unassembled WGS sequence"/>
</dbReference>
<dbReference type="RefSeq" id="XP_025357411.1">
    <property type="nucleotide sequence ID" value="XM_025495691.1"/>
</dbReference>
<name>A0A316VHJ3_9BASI</name>
<reference evidence="2 3" key="1">
    <citation type="journal article" date="2018" name="Mol. Biol. Evol.">
        <title>Broad Genomic Sampling Reveals a Smut Pathogenic Ancestry of the Fungal Clade Ustilaginomycotina.</title>
        <authorList>
            <person name="Kijpornyongpan T."/>
            <person name="Mondo S.J."/>
            <person name="Barry K."/>
            <person name="Sandor L."/>
            <person name="Lee J."/>
            <person name="Lipzen A."/>
            <person name="Pangilinan J."/>
            <person name="LaButti K."/>
            <person name="Hainaut M."/>
            <person name="Henrissat B."/>
            <person name="Grigoriev I.V."/>
            <person name="Spatafora J.W."/>
            <person name="Aime M.C."/>
        </authorList>
    </citation>
    <scope>NUCLEOTIDE SEQUENCE [LARGE SCALE GENOMIC DNA]</scope>
    <source>
        <strain evidence="2 3">MCA 3882</strain>
    </source>
</reference>
<keyword evidence="3" id="KW-1185">Reference proteome</keyword>
<dbReference type="AlphaFoldDB" id="A0A316VHJ3"/>